<reference evidence="7 8" key="1">
    <citation type="journal article" date="2013" name="Genome Announc.">
        <title>Draft Genome Sequence of an Alphaproteobacterium, Caenispirillum salinarum AK4(T), Isolated from a Solar Saltern.</title>
        <authorList>
            <person name="Khatri I."/>
            <person name="Singh A."/>
            <person name="Korpole S."/>
            <person name="Pinnaka A.K."/>
            <person name="Subramanian S."/>
        </authorList>
    </citation>
    <scope>NUCLEOTIDE SEQUENCE [LARGE SCALE GENOMIC DNA]</scope>
    <source>
        <strain evidence="7 8">AK4</strain>
    </source>
</reference>
<keyword evidence="2" id="KW-0949">S-adenosyl-L-methionine</keyword>
<dbReference type="InterPro" id="IPR007197">
    <property type="entry name" value="rSAM"/>
</dbReference>
<evidence type="ECO:0000256" key="1">
    <source>
        <dbReference type="ARBA" id="ARBA00001966"/>
    </source>
</evidence>
<comment type="caution">
    <text evidence="7">The sequence shown here is derived from an EMBL/GenBank/DDBJ whole genome shotgun (WGS) entry which is preliminary data.</text>
</comment>
<dbReference type="PANTHER" id="PTHR11228">
    <property type="entry name" value="RADICAL SAM DOMAIN PROTEIN"/>
    <property type="match status" value="1"/>
</dbReference>
<dbReference type="eggNOG" id="COG0535">
    <property type="taxonomic scope" value="Bacteria"/>
</dbReference>
<dbReference type="EMBL" id="ANHY01000015">
    <property type="protein sequence ID" value="EKV28602.1"/>
    <property type="molecule type" value="Genomic_DNA"/>
</dbReference>
<dbReference type="SFLD" id="SFLDG01067">
    <property type="entry name" value="SPASM/twitch_domain_containing"/>
    <property type="match status" value="1"/>
</dbReference>
<dbReference type="Gene3D" id="3.20.20.70">
    <property type="entry name" value="Aldolase class I"/>
    <property type="match status" value="1"/>
</dbReference>
<dbReference type="Pfam" id="PF04055">
    <property type="entry name" value="Radical_SAM"/>
    <property type="match status" value="1"/>
</dbReference>
<evidence type="ECO:0000313" key="8">
    <source>
        <dbReference type="Proteomes" id="UP000009881"/>
    </source>
</evidence>
<evidence type="ECO:0000259" key="6">
    <source>
        <dbReference type="PROSITE" id="PS51918"/>
    </source>
</evidence>
<protein>
    <submittedName>
        <fullName evidence="7">Molybdenum cofactor biosynthesis protein MoaA</fullName>
    </submittedName>
</protein>
<evidence type="ECO:0000256" key="5">
    <source>
        <dbReference type="ARBA" id="ARBA00023014"/>
    </source>
</evidence>
<sequence>MTIPLRQQARVGSYILRQKLAGREKYPLVLMLEPLFRCNLACAGCGKIDYPKPILDQRLSLEDSLGAVDECGAPVVSIAGGEPLLHKEMPEIVRGIIARKKYVYLCTNALLLDKRMDDYEPSHFFTWSVHLDGDRQEHDKSVCQQGVYDRATEAIRRAKEKGFRVNINCTLFNTAEPERTARFFDDVMDMGVDGITVSPGYAYERAPDQEHFLNRTRTKTLFRDIFKLGRERGSKWDFAQSSLFLDFLAGNQTYHCTPWGNPTRNVFGWQRPCYLLGEGYAKSFKELMEETDWDAYGVGNYEKCADCMVHSGFEASAVKDAVQNPMKAWAVSRRGPKLDGDFAEDIPLDKARPAEYVFSRHVDDKLEELGQSGAKDRTAAE</sequence>
<evidence type="ECO:0000256" key="2">
    <source>
        <dbReference type="ARBA" id="ARBA00022691"/>
    </source>
</evidence>
<dbReference type="STRING" id="1238182.C882_0813"/>
<dbReference type="InterPro" id="IPR058240">
    <property type="entry name" value="rSAM_sf"/>
</dbReference>
<dbReference type="GO" id="GO:0003824">
    <property type="term" value="F:catalytic activity"/>
    <property type="evidence" value="ECO:0007669"/>
    <property type="project" value="InterPro"/>
</dbReference>
<dbReference type="GO" id="GO:0046872">
    <property type="term" value="F:metal ion binding"/>
    <property type="evidence" value="ECO:0007669"/>
    <property type="project" value="UniProtKB-KW"/>
</dbReference>
<keyword evidence="4" id="KW-0408">Iron</keyword>
<gene>
    <name evidence="7" type="ORF">C882_0813</name>
</gene>
<accession>K9GTX0</accession>
<dbReference type="SUPFAM" id="SSF102114">
    <property type="entry name" value="Radical SAM enzymes"/>
    <property type="match status" value="1"/>
</dbReference>
<name>K9GTX0_9PROT</name>
<dbReference type="InterPro" id="IPR013785">
    <property type="entry name" value="Aldolase_TIM"/>
</dbReference>
<feature type="domain" description="Radical SAM core" evidence="6">
    <location>
        <begin position="24"/>
        <end position="232"/>
    </location>
</feature>
<dbReference type="Pfam" id="PF11946">
    <property type="entry name" value="DUF3463"/>
    <property type="match status" value="1"/>
</dbReference>
<organism evidence="7 8">
    <name type="scientific">Caenispirillum salinarum AK4</name>
    <dbReference type="NCBI Taxonomy" id="1238182"/>
    <lineage>
        <taxon>Bacteria</taxon>
        <taxon>Pseudomonadati</taxon>
        <taxon>Pseudomonadota</taxon>
        <taxon>Alphaproteobacteria</taxon>
        <taxon>Rhodospirillales</taxon>
        <taxon>Novispirillaceae</taxon>
        <taxon>Caenispirillum</taxon>
    </lineage>
</organism>
<dbReference type="SFLD" id="SFLDF00397">
    <property type="entry name" value="adenosyl-hopene_transferase"/>
    <property type="match status" value="1"/>
</dbReference>
<dbReference type="AlphaFoldDB" id="K9GTX0"/>
<keyword evidence="3" id="KW-0479">Metal-binding</keyword>
<dbReference type="PROSITE" id="PS51918">
    <property type="entry name" value="RADICAL_SAM"/>
    <property type="match status" value="1"/>
</dbReference>
<evidence type="ECO:0000313" key="7">
    <source>
        <dbReference type="EMBL" id="EKV28602.1"/>
    </source>
</evidence>
<evidence type="ECO:0000256" key="3">
    <source>
        <dbReference type="ARBA" id="ARBA00022723"/>
    </source>
</evidence>
<keyword evidence="8" id="KW-1185">Reference proteome</keyword>
<dbReference type="CDD" id="cd01335">
    <property type="entry name" value="Radical_SAM"/>
    <property type="match status" value="1"/>
</dbReference>
<dbReference type="SFLD" id="SFLDS00029">
    <property type="entry name" value="Radical_SAM"/>
    <property type="match status" value="1"/>
</dbReference>
<dbReference type="InterPro" id="IPR050377">
    <property type="entry name" value="Radical_SAM_PqqE_MftC-like"/>
</dbReference>
<dbReference type="NCBIfam" id="TIGR03470">
    <property type="entry name" value="HpnH"/>
    <property type="match status" value="1"/>
</dbReference>
<proteinExistence type="predicted"/>
<dbReference type="InterPro" id="IPR017833">
    <property type="entry name" value="Hopanoid_synth-assoc_rSAM_HpnH"/>
</dbReference>
<dbReference type="OrthoDB" id="9782387at2"/>
<dbReference type="Proteomes" id="UP000009881">
    <property type="component" value="Unassembled WGS sequence"/>
</dbReference>
<dbReference type="PATRIC" id="fig|1238182.3.peg.3027"/>
<evidence type="ECO:0000256" key="4">
    <source>
        <dbReference type="ARBA" id="ARBA00023004"/>
    </source>
</evidence>
<dbReference type="GO" id="GO:0051536">
    <property type="term" value="F:iron-sulfur cluster binding"/>
    <property type="evidence" value="ECO:0007669"/>
    <property type="project" value="UniProtKB-KW"/>
</dbReference>
<dbReference type="RefSeq" id="WP_009541470.1">
    <property type="nucleotide sequence ID" value="NZ_ANHY01000015.1"/>
</dbReference>
<dbReference type="InterPro" id="IPR022563">
    <property type="entry name" value="DUF3463"/>
</dbReference>
<dbReference type="PANTHER" id="PTHR11228:SF22">
    <property type="entry name" value="PEPTIDE BIOSYNTHESIS PROTEIN YYDG-RELATED"/>
    <property type="match status" value="1"/>
</dbReference>
<keyword evidence="5" id="KW-0411">Iron-sulfur</keyword>
<comment type="cofactor">
    <cofactor evidence="1">
        <name>[4Fe-4S] cluster</name>
        <dbReference type="ChEBI" id="CHEBI:49883"/>
    </cofactor>
</comment>